<keyword evidence="1" id="KW-0812">Transmembrane</keyword>
<dbReference type="RefSeq" id="WP_171226166.1">
    <property type="nucleotide sequence ID" value="NZ_CP053085.1"/>
</dbReference>
<feature type="transmembrane region" description="Helical" evidence="1">
    <location>
        <begin position="67"/>
        <end position="85"/>
    </location>
</feature>
<dbReference type="AlphaFoldDB" id="A0A6M4IV97"/>
<dbReference type="KEGG" id="ggr:HKW67_15025"/>
<gene>
    <name evidence="2" type="ORF">HKW67_15025</name>
</gene>
<protein>
    <submittedName>
        <fullName evidence="2">Uncharacterized protein</fullName>
    </submittedName>
</protein>
<feature type="transmembrane region" description="Helical" evidence="1">
    <location>
        <begin position="12"/>
        <end position="32"/>
    </location>
</feature>
<keyword evidence="3" id="KW-1185">Reference proteome</keyword>
<feature type="transmembrane region" description="Helical" evidence="1">
    <location>
        <begin position="38"/>
        <end position="55"/>
    </location>
</feature>
<reference evidence="2 3" key="1">
    <citation type="submission" date="2020-05" db="EMBL/GenBank/DDBJ databases">
        <title>Complete genome sequence of Gemmatimonas greenlandica TET16.</title>
        <authorList>
            <person name="Zeng Y."/>
        </authorList>
    </citation>
    <scope>NUCLEOTIDE SEQUENCE [LARGE SCALE GENOMIC DNA]</scope>
    <source>
        <strain evidence="2 3">TET16</strain>
    </source>
</reference>
<evidence type="ECO:0000313" key="2">
    <source>
        <dbReference type="EMBL" id="QJR36732.1"/>
    </source>
</evidence>
<feature type="transmembrane region" description="Helical" evidence="1">
    <location>
        <begin position="91"/>
        <end position="108"/>
    </location>
</feature>
<dbReference type="EMBL" id="CP053085">
    <property type="protein sequence ID" value="QJR36732.1"/>
    <property type="molecule type" value="Genomic_DNA"/>
</dbReference>
<evidence type="ECO:0000256" key="1">
    <source>
        <dbReference type="SAM" id="Phobius"/>
    </source>
</evidence>
<evidence type="ECO:0000313" key="3">
    <source>
        <dbReference type="Proteomes" id="UP000500938"/>
    </source>
</evidence>
<sequence>MLNFVIGGLKVLAVLCTLLLIYLVYISVTANYPWREHWIGMLLLQLAVFLFRRAARLLDQQKRSGALLGLIGVVFGPTPTLFTDVHPAVQWFWPVLLGVPLVVVWFQLGKRPTSVVDRVPEAL</sequence>
<keyword evidence="1" id="KW-1133">Transmembrane helix</keyword>
<proteinExistence type="predicted"/>
<accession>A0A6M4IV97</accession>
<dbReference type="Proteomes" id="UP000500938">
    <property type="component" value="Chromosome"/>
</dbReference>
<keyword evidence="1" id="KW-0472">Membrane</keyword>
<name>A0A6M4IV97_9BACT</name>
<organism evidence="2 3">
    <name type="scientific">Gemmatimonas groenlandica</name>
    <dbReference type="NCBI Taxonomy" id="2732249"/>
    <lineage>
        <taxon>Bacteria</taxon>
        <taxon>Pseudomonadati</taxon>
        <taxon>Gemmatimonadota</taxon>
        <taxon>Gemmatimonadia</taxon>
        <taxon>Gemmatimonadales</taxon>
        <taxon>Gemmatimonadaceae</taxon>
        <taxon>Gemmatimonas</taxon>
    </lineage>
</organism>